<comment type="caution">
    <text evidence="6">The sequence shown here is derived from an EMBL/GenBank/DDBJ whole genome shotgun (WGS) entry which is preliminary data.</text>
</comment>
<keyword evidence="3 4" id="KW-0732">Signal</keyword>
<comment type="similarity">
    <text evidence="1">Belongs to the bacterial solute-binding protein 3 family.</text>
</comment>
<dbReference type="GO" id="GO:0030288">
    <property type="term" value="C:outer membrane-bounded periplasmic space"/>
    <property type="evidence" value="ECO:0007669"/>
    <property type="project" value="TreeGrafter"/>
</dbReference>
<dbReference type="PANTHER" id="PTHR30085">
    <property type="entry name" value="AMINO ACID ABC TRANSPORTER PERMEASE"/>
    <property type="match status" value="1"/>
</dbReference>
<dbReference type="RefSeq" id="WP_003295905.1">
    <property type="nucleotide sequence ID" value="NZ_KK020675.1"/>
</dbReference>
<dbReference type="InterPro" id="IPR001638">
    <property type="entry name" value="Solute-binding_3/MltF_N"/>
</dbReference>
<feature type="signal peptide" evidence="4">
    <location>
        <begin position="1"/>
        <end position="25"/>
    </location>
</feature>
<proteinExistence type="inferred from homology"/>
<gene>
    <name evidence="6" type="ORF">B597_002340</name>
</gene>
<evidence type="ECO:0000256" key="3">
    <source>
        <dbReference type="ARBA" id="ARBA00022729"/>
    </source>
</evidence>
<dbReference type="SMART" id="SM00062">
    <property type="entry name" value="PBPb"/>
    <property type="match status" value="1"/>
</dbReference>
<evidence type="ECO:0000256" key="4">
    <source>
        <dbReference type="SAM" id="SignalP"/>
    </source>
</evidence>
<evidence type="ECO:0000256" key="1">
    <source>
        <dbReference type="ARBA" id="ARBA00010333"/>
    </source>
</evidence>
<accession>A0A061JVW6</accession>
<evidence type="ECO:0000313" key="6">
    <source>
        <dbReference type="EMBL" id="EWC42790.1"/>
    </source>
</evidence>
<dbReference type="AlphaFoldDB" id="A0A061JVW6"/>
<dbReference type="EMBL" id="AMCZ02000002">
    <property type="protein sequence ID" value="EWC42790.1"/>
    <property type="molecule type" value="Genomic_DNA"/>
</dbReference>
<dbReference type="eggNOG" id="COG0834">
    <property type="taxonomic scope" value="Bacteria"/>
</dbReference>
<dbReference type="Pfam" id="PF00497">
    <property type="entry name" value="SBP_bac_3"/>
    <property type="match status" value="1"/>
</dbReference>
<dbReference type="Gene3D" id="3.40.190.10">
    <property type="entry name" value="Periplasmic binding protein-like II"/>
    <property type="match status" value="2"/>
</dbReference>
<keyword evidence="2" id="KW-0813">Transport</keyword>
<dbReference type="InterPro" id="IPR051455">
    <property type="entry name" value="Bact_solute-bind_prot3"/>
</dbReference>
<evidence type="ECO:0000256" key="2">
    <source>
        <dbReference type="ARBA" id="ARBA00022448"/>
    </source>
</evidence>
<dbReference type="OrthoDB" id="7241844at2"/>
<feature type="chain" id="PRO_5001606542" evidence="4">
    <location>
        <begin position="26"/>
        <end position="280"/>
    </location>
</feature>
<dbReference type="PANTHER" id="PTHR30085:SF6">
    <property type="entry name" value="ABC TRANSPORTER GLUTAMINE-BINDING PROTEIN GLNH"/>
    <property type="match status" value="1"/>
</dbReference>
<protein>
    <submittedName>
        <fullName evidence="6">Amino acid ABC transporter substrate-binding protein</fullName>
    </submittedName>
</protein>
<dbReference type="SUPFAM" id="SSF53850">
    <property type="entry name" value="Periplasmic binding protein-like II"/>
    <property type="match status" value="1"/>
</dbReference>
<organism evidence="6 7">
    <name type="scientific">Stutzerimonas stutzeri KOS6</name>
    <dbReference type="NCBI Taxonomy" id="1218352"/>
    <lineage>
        <taxon>Bacteria</taxon>
        <taxon>Pseudomonadati</taxon>
        <taxon>Pseudomonadota</taxon>
        <taxon>Gammaproteobacteria</taxon>
        <taxon>Pseudomonadales</taxon>
        <taxon>Pseudomonadaceae</taxon>
        <taxon>Stutzerimonas</taxon>
    </lineage>
</organism>
<evidence type="ECO:0000313" key="7">
    <source>
        <dbReference type="Proteomes" id="UP000026923"/>
    </source>
</evidence>
<reference evidence="6 7" key="1">
    <citation type="journal article" date="2013" name="Genome Announc.">
        <title>Draft Genome of the Nitrogen-Fixing Bacterium Pseudomonas stutzeri Strain KOS6 Isolated from Industrial Hydrocarbon Sludge.</title>
        <authorList>
            <person name="Grigoryeva T.V."/>
            <person name="Laikov A.V."/>
            <person name="Naumova R.P."/>
            <person name="Manolov A.I."/>
            <person name="Larin A.K."/>
            <person name="Karpova I.Y."/>
            <person name="Semashko T.A."/>
            <person name="Alexeev D.G."/>
            <person name="Kostryukova E.S."/>
            <person name="Muller R."/>
            <person name="Govorun V.M."/>
        </authorList>
    </citation>
    <scope>NUCLEOTIDE SEQUENCE [LARGE SCALE GENOMIC DNA]</scope>
    <source>
        <strain evidence="6 7">KOS6</strain>
    </source>
</reference>
<dbReference type="GO" id="GO:0005576">
    <property type="term" value="C:extracellular region"/>
    <property type="evidence" value="ECO:0007669"/>
    <property type="project" value="TreeGrafter"/>
</dbReference>
<feature type="domain" description="Solute-binding protein family 3/N-terminal" evidence="5">
    <location>
        <begin position="41"/>
        <end position="262"/>
    </location>
</feature>
<dbReference type="GO" id="GO:0006865">
    <property type="term" value="P:amino acid transport"/>
    <property type="evidence" value="ECO:0007669"/>
    <property type="project" value="TreeGrafter"/>
</dbReference>
<name>A0A061JVW6_STUST</name>
<dbReference type="HOGENOM" id="CLU_019602_18_4_6"/>
<evidence type="ECO:0000259" key="5">
    <source>
        <dbReference type="SMART" id="SM00062"/>
    </source>
</evidence>
<dbReference type="Proteomes" id="UP000026923">
    <property type="component" value="Unassembled WGS sequence"/>
</dbReference>
<sequence>MPLFPKLSLALVVAASLGFAAHSVAAEGMPPVPSSISKQDKLRAGVRCDQPPYGYQDNNGDFAGVEVEMSRQIAEWALGSKDSVTFTCVTAENRVPQLLGRKVDLLIATLGVTPERQRVIAFTQPYRWGASDVLVRKDSGIEKIDDLKGKTLATLKGSVQAKWFEERMPEVKTLRLNSAADALQSFRQGRADAYTHDAATLVVVTGNDDSLRLVQEPFQISDAAIGLRKGEDEWQTYLSAAVERMHEERLFRPWIEQYVPEAIRGYYLSVFEQPKPEESH</sequence>